<dbReference type="EMBL" id="KV418729">
    <property type="protein sequence ID" value="KZP02299.1"/>
    <property type="molecule type" value="Genomic_DNA"/>
</dbReference>
<keyword evidence="2" id="KW-1133">Transmembrane helix</keyword>
<name>A0A167SVX0_9AGAM</name>
<dbReference type="STRING" id="436010.A0A167SVX0"/>
<feature type="compositionally biased region" description="Basic and acidic residues" evidence="1">
    <location>
        <begin position="366"/>
        <end position="401"/>
    </location>
</feature>
<feature type="transmembrane region" description="Helical" evidence="2">
    <location>
        <begin position="257"/>
        <end position="276"/>
    </location>
</feature>
<feature type="transmembrane region" description="Helical" evidence="2">
    <location>
        <begin position="282"/>
        <end position="300"/>
    </location>
</feature>
<keyword evidence="2" id="KW-0812">Transmembrane</keyword>
<sequence>MPPLLLAYISDRILPRGPLSQTAAEFVSIRSQWQNPSDILTILTIIGGDIIQGALAQIVSSHPRPFTPIAFSFGWVAYSFTAVLQAVGSRRLLPDPDCACVLIDAGSGYPRNVKSWALSRLVRDYELPQGEASGLTVAFFKTLPNKQTGIPDRDWVYYTGGLVILLQLGIATIPGALYSNWAILLITCGGTLLVQIQAALPQWRQELWAARKVDKGKQELVCLTRGNGTPYVLVIKSEGCGLRLIDLAGGREIRSSITVPLTCMMAVLWLVHLLTVQGVDNNSWYLLAIGALGMVQNAVASGARRQPSAIGFHLDAYKTVHRKKAWDTLIAAEAVERNVGLSLVDTFFPGRLRPEEKKWVQEKEAEYAKEKREMAPDCGEEHDLPTPGREENADGHLDFSNRTDLLI</sequence>
<proteinExistence type="predicted"/>
<evidence type="ECO:0000256" key="2">
    <source>
        <dbReference type="SAM" id="Phobius"/>
    </source>
</evidence>
<evidence type="ECO:0000256" key="1">
    <source>
        <dbReference type="SAM" id="MobiDB-lite"/>
    </source>
</evidence>
<dbReference type="AlphaFoldDB" id="A0A167SVX0"/>
<protein>
    <submittedName>
        <fullName evidence="3">Uncharacterized protein</fullName>
    </submittedName>
</protein>
<gene>
    <name evidence="3" type="ORF">FIBSPDRAFT_880446</name>
</gene>
<feature type="transmembrane region" description="Helical" evidence="2">
    <location>
        <begin position="65"/>
        <end position="84"/>
    </location>
</feature>
<dbReference type="Proteomes" id="UP000076532">
    <property type="component" value="Unassembled WGS sequence"/>
</dbReference>
<keyword evidence="4" id="KW-1185">Reference proteome</keyword>
<reference evidence="3 4" key="1">
    <citation type="journal article" date="2016" name="Mol. Biol. Evol.">
        <title>Comparative Genomics of Early-Diverging Mushroom-Forming Fungi Provides Insights into the Origins of Lignocellulose Decay Capabilities.</title>
        <authorList>
            <person name="Nagy L.G."/>
            <person name="Riley R."/>
            <person name="Tritt A."/>
            <person name="Adam C."/>
            <person name="Daum C."/>
            <person name="Floudas D."/>
            <person name="Sun H."/>
            <person name="Yadav J.S."/>
            <person name="Pangilinan J."/>
            <person name="Larsson K.H."/>
            <person name="Matsuura K."/>
            <person name="Barry K."/>
            <person name="Labutti K."/>
            <person name="Kuo R."/>
            <person name="Ohm R.A."/>
            <person name="Bhattacharya S.S."/>
            <person name="Shirouzu T."/>
            <person name="Yoshinaga Y."/>
            <person name="Martin F.M."/>
            <person name="Grigoriev I.V."/>
            <person name="Hibbett D.S."/>
        </authorList>
    </citation>
    <scope>NUCLEOTIDE SEQUENCE [LARGE SCALE GENOMIC DNA]</scope>
    <source>
        <strain evidence="3 4">CBS 109695</strain>
    </source>
</reference>
<keyword evidence="2" id="KW-0472">Membrane</keyword>
<dbReference type="OrthoDB" id="1937642at2759"/>
<accession>A0A167SVX0</accession>
<feature type="region of interest" description="Disordered" evidence="1">
    <location>
        <begin position="366"/>
        <end position="407"/>
    </location>
</feature>
<feature type="transmembrane region" description="Helical" evidence="2">
    <location>
        <begin position="155"/>
        <end position="175"/>
    </location>
</feature>
<evidence type="ECO:0000313" key="3">
    <source>
        <dbReference type="EMBL" id="KZP02299.1"/>
    </source>
</evidence>
<organism evidence="3 4">
    <name type="scientific">Athelia psychrophila</name>
    <dbReference type="NCBI Taxonomy" id="1759441"/>
    <lineage>
        <taxon>Eukaryota</taxon>
        <taxon>Fungi</taxon>
        <taxon>Dikarya</taxon>
        <taxon>Basidiomycota</taxon>
        <taxon>Agaricomycotina</taxon>
        <taxon>Agaricomycetes</taxon>
        <taxon>Agaricomycetidae</taxon>
        <taxon>Atheliales</taxon>
        <taxon>Atheliaceae</taxon>
        <taxon>Athelia</taxon>
    </lineage>
</organism>
<evidence type="ECO:0000313" key="4">
    <source>
        <dbReference type="Proteomes" id="UP000076532"/>
    </source>
</evidence>
<feature type="transmembrane region" description="Helical" evidence="2">
    <location>
        <begin position="181"/>
        <end position="200"/>
    </location>
</feature>